<dbReference type="EMBL" id="MU863938">
    <property type="protein sequence ID" value="KAK4198943.1"/>
    <property type="molecule type" value="Genomic_DNA"/>
</dbReference>
<name>A0AAN6XF12_9PEZI</name>
<gene>
    <name evidence="1" type="ORF">QBC40DRAFT_282784</name>
</gene>
<comment type="caution">
    <text evidence="1">The sequence shown here is derived from an EMBL/GenBank/DDBJ whole genome shotgun (WGS) entry which is preliminary data.</text>
</comment>
<dbReference type="Gene3D" id="3.40.50.1240">
    <property type="entry name" value="Phosphoglycerate mutase-like"/>
    <property type="match status" value="1"/>
</dbReference>
<dbReference type="SUPFAM" id="SSF53254">
    <property type="entry name" value="Phosphoglycerate mutase-like"/>
    <property type="match status" value="1"/>
</dbReference>
<sequence length="401" mass="44843">MGSISSTPDISDVHIIFQRHAEAASELPPNPAFPPLDSLRDIENLLDGVTEAVQTGAFLPDGLTTAGARTCLDFNEEVPDRVANVYLLASSPLTRAIETLQGVCSTYELVGPFHTPQGGPEIDLVRRRRGVESNIYLHPGLMEVTKSPADIPGTHTVREDDLEREYVVFLRLKGGPAGDALTVLNEQEVDVSRVVWPEGVENVWESNDDRNKAVTEVPDLAAIEDAAREARIWLRDWAARVLAIHQEQGREGTPRIVVSAHGGALNFLSQQWHTDHRQRASDGQWEFHSPTVLKNLEAAVFTFVSASDDDAVLKELPRSEASYYDRTLGPFYRHLGDDPSRVYLNPDNSVVDQKAAHFEFIQKSSEKVFAFGDRWWTTLTIFTNWTGLENSQVEPYEDEWE</sequence>
<dbReference type="AlphaFoldDB" id="A0AAN6XF12"/>
<evidence type="ECO:0000313" key="1">
    <source>
        <dbReference type="EMBL" id="KAK4198943.1"/>
    </source>
</evidence>
<keyword evidence="2" id="KW-1185">Reference proteome</keyword>
<organism evidence="1 2">
    <name type="scientific">Triangularia verruculosa</name>
    <dbReference type="NCBI Taxonomy" id="2587418"/>
    <lineage>
        <taxon>Eukaryota</taxon>
        <taxon>Fungi</taxon>
        <taxon>Dikarya</taxon>
        <taxon>Ascomycota</taxon>
        <taxon>Pezizomycotina</taxon>
        <taxon>Sordariomycetes</taxon>
        <taxon>Sordariomycetidae</taxon>
        <taxon>Sordariales</taxon>
        <taxon>Podosporaceae</taxon>
        <taxon>Triangularia</taxon>
    </lineage>
</organism>
<protein>
    <recommendedName>
        <fullName evidence="3">Histidine phosphatase superfamily</fullName>
    </recommendedName>
</protein>
<evidence type="ECO:0008006" key="3">
    <source>
        <dbReference type="Google" id="ProtNLM"/>
    </source>
</evidence>
<reference evidence="1" key="2">
    <citation type="submission" date="2023-05" db="EMBL/GenBank/DDBJ databases">
        <authorList>
            <consortium name="Lawrence Berkeley National Laboratory"/>
            <person name="Steindorff A."/>
            <person name="Hensen N."/>
            <person name="Bonometti L."/>
            <person name="Westerberg I."/>
            <person name="Brannstrom I.O."/>
            <person name="Guillou S."/>
            <person name="Cros-Aarteil S."/>
            <person name="Calhoun S."/>
            <person name="Haridas S."/>
            <person name="Kuo A."/>
            <person name="Mondo S."/>
            <person name="Pangilinan J."/>
            <person name="Riley R."/>
            <person name="Labutti K."/>
            <person name="Andreopoulos B."/>
            <person name="Lipzen A."/>
            <person name="Chen C."/>
            <person name="Yanf M."/>
            <person name="Daum C."/>
            <person name="Ng V."/>
            <person name="Clum A."/>
            <person name="Ohm R."/>
            <person name="Martin F."/>
            <person name="Silar P."/>
            <person name="Natvig D."/>
            <person name="Lalanne C."/>
            <person name="Gautier V."/>
            <person name="Ament-Velasquez S.L."/>
            <person name="Kruys A."/>
            <person name="Hutchinson M.I."/>
            <person name="Powell A.J."/>
            <person name="Barry K."/>
            <person name="Miller A.N."/>
            <person name="Grigoriev I.V."/>
            <person name="Debuchy R."/>
            <person name="Gladieux P."/>
            <person name="Thoren M.H."/>
            <person name="Johannesson H."/>
        </authorList>
    </citation>
    <scope>NUCLEOTIDE SEQUENCE</scope>
    <source>
        <strain evidence="1">CBS 315.58</strain>
    </source>
</reference>
<proteinExistence type="predicted"/>
<dbReference type="InterPro" id="IPR029033">
    <property type="entry name" value="His_PPase_superfam"/>
</dbReference>
<accession>A0AAN6XF12</accession>
<dbReference type="Proteomes" id="UP001303160">
    <property type="component" value="Unassembled WGS sequence"/>
</dbReference>
<reference evidence="1" key="1">
    <citation type="journal article" date="2023" name="Mol. Phylogenet. Evol.">
        <title>Genome-scale phylogeny and comparative genomics of the fungal order Sordariales.</title>
        <authorList>
            <person name="Hensen N."/>
            <person name="Bonometti L."/>
            <person name="Westerberg I."/>
            <person name="Brannstrom I.O."/>
            <person name="Guillou S."/>
            <person name="Cros-Aarteil S."/>
            <person name="Calhoun S."/>
            <person name="Haridas S."/>
            <person name="Kuo A."/>
            <person name="Mondo S."/>
            <person name="Pangilinan J."/>
            <person name="Riley R."/>
            <person name="LaButti K."/>
            <person name="Andreopoulos B."/>
            <person name="Lipzen A."/>
            <person name="Chen C."/>
            <person name="Yan M."/>
            <person name="Daum C."/>
            <person name="Ng V."/>
            <person name="Clum A."/>
            <person name="Steindorff A."/>
            <person name="Ohm R.A."/>
            <person name="Martin F."/>
            <person name="Silar P."/>
            <person name="Natvig D.O."/>
            <person name="Lalanne C."/>
            <person name="Gautier V."/>
            <person name="Ament-Velasquez S.L."/>
            <person name="Kruys A."/>
            <person name="Hutchinson M.I."/>
            <person name="Powell A.J."/>
            <person name="Barry K."/>
            <person name="Miller A.N."/>
            <person name="Grigoriev I.V."/>
            <person name="Debuchy R."/>
            <person name="Gladieux P."/>
            <person name="Hiltunen Thoren M."/>
            <person name="Johannesson H."/>
        </authorList>
    </citation>
    <scope>NUCLEOTIDE SEQUENCE</scope>
    <source>
        <strain evidence="1">CBS 315.58</strain>
    </source>
</reference>
<evidence type="ECO:0000313" key="2">
    <source>
        <dbReference type="Proteomes" id="UP001303160"/>
    </source>
</evidence>